<dbReference type="EMBL" id="HACM01005562">
    <property type="protein sequence ID" value="CRZ06004.1"/>
    <property type="molecule type" value="Transcribed_RNA"/>
</dbReference>
<proteinExistence type="predicted"/>
<sequence length="105" mass="12163">MQSVMSQNTTCHICHECNYTLERQPDTCRSMGHMTTRATVKKTWHRCKKCRLHTTALGRKEPAVSCVRCAGSEWERVSMYKGAELAELTPKLKITNEKRRIYDKS</sequence>
<protein>
    <submittedName>
        <fullName evidence="1">Uncharacterized protein</fullName>
    </submittedName>
</protein>
<dbReference type="EMBL" id="HACM01005566">
    <property type="protein sequence ID" value="CRZ06008.1"/>
    <property type="molecule type" value="Transcribed_RNA"/>
</dbReference>
<accession>A0A0H5RBY6</accession>
<evidence type="ECO:0000313" key="1">
    <source>
        <dbReference type="EMBL" id="CRZ06004.1"/>
    </source>
</evidence>
<organism evidence="1">
    <name type="scientific">Spongospora subterranea</name>
    <dbReference type="NCBI Taxonomy" id="70186"/>
    <lineage>
        <taxon>Eukaryota</taxon>
        <taxon>Sar</taxon>
        <taxon>Rhizaria</taxon>
        <taxon>Endomyxa</taxon>
        <taxon>Phytomyxea</taxon>
        <taxon>Plasmodiophorida</taxon>
        <taxon>Plasmodiophoridae</taxon>
        <taxon>Spongospora</taxon>
    </lineage>
</organism>
<dbReference type="AlphaFoldDB" id="A0A0H5RBY6"/>
<name>A0A0H5RBY6_9EUKA</name>
<reference evidence="1" key="1">
    <citation type="submission" date="2015-04" db="EMBL/GenBank/DDBJ databases">
        <title>The genome sequence of the plant pathogenic Rhizarian Plasmodiophora brassicae reveals insights in its biotrophic life cycle and the origin of chitin synthesis.</title>
        <authorList>
            <person name="Schwelm A."/>
            <person name="Fogelqvist J."/>
            <person name="Knaust A."/>
            <person name="Julke S."/>
            <person name="Lilja T."/>
            <person name="Dhandapani V."/>
            <person name="Bonilla-Rosso G."/>
            <person name="Karlsson M."/>
            <person name="Shevchenko A."/>
            <person name="Choi S.R."/>
            <person name="Kim H.G."/>
            <person name="Park J.Y."/>
            <person name="Lim Y.P."/>
            <person name="Ludwig-Muller J."/>
            <person name="Dixelius C."/>
        </authorList>
    </citation>
    <scope>NUCLEOTIDE SEQUENCE</scope>
    <source>
        <tissue evidence="1">Potato root galls</tissue>
    </source>
</reference>